<sequence>LVCLARLVSRGRTPLTRMFRFAIVVLALASVYGQGANGFRDSAVNSELMKLDQLFRIGDREQYDRRQTPSAAEGTATRVHIEMYIRSFGSINPIHMDYTVDLYLRQRWLELRFLNNSLTRPIDLNDPILVKFLWKPEVYFPNAKESDFHLPLPPHPSFEPPSLPPSPSPFEPPRPPSLPLPPPSLPPYPP</sequence>
<reference evidence="3 4" key="2">
    <citation type="submission" date="2019-01" db="EMBL/GenBank/DDBJ databases">
        <title>The decoding of complex shrimp genome reveals the adaptation for benthos swimmer, frequently molting mechanism and breeding impact on genome.</title>
        <authorList>
            <person name="Sun Y."/>
            <person name="Gao Y."/>
            <person name="Yu Y."/>
        </authorList>
    </citation>
    <scope>NUCLEOTIDE SEQUENCE [LARGE SCALE GENOMIC DNA]</scope>
    <source>
        <tissue evidence="3">Muscle</tissue>
    </source>
</reference>
<evidence type="ECO:0000256" key="1">
    <source>
        <dbReference type="SAM" id="MobiDB-lite"/>
    </source>
</evidence>
<dbReference type="STRING" id="6689.A0A423U3V0"/>
<dbReference type="EMBL" id="QCYY01000699">
    <property type="protein sequence ID" value="ROT83342.1"/>
    <property type="molecule type" value="Genomic_DNA"/>
</dbReference>
<dbReference type="AlphaFoldDB" id="A0A423U3V0"/>
<dbReference type="SUPFAM" id="SSF63712">
    <property type="entry name" value="Nicotinic receptor ligand binding domain-like"/>
    <property type="match status" value="1"/>
</dbReference>
<comment type="caution">
    <text evidence="3">The sequence shown here is derived from an EMBL/GenBank/DDBJ whole genome shotgun (WGS) entry which is preliminary data.</text>
</comment>
<evidence type="ECO:0000313" key="4">
    <source>
        <dbReference type="Proteomes" id="UP000283509"/>
    </source>
</evidence>
<keyword evidence="4" id="KW-1185">Reference proteome</keyword>
<accession>A0A423U3V0</accession>
<organism evidence="3 4">
    <name type="scientific">Penaeus vannamei</name>
    <name type="common">Whiteleg shrimp</name>
    <name type="synonym">Litopenaeus vannamei</name>
    <dbReference type="NCBI Taxonomy" id="6689"/>
    <lineage>
        <taxon>Eukaryota</taxon>
        <taxon>Metazoa</taxon>
        <taxon>Ecdysozoa</taxon>
        <taxon>Arthropoda</taxon>
        <taxon>Crustacea</taxon>
        <taxon>Multicrustacea</taxon>
        <taxon>Malacostraca</taxon>
        <taxon>Eumalacostraca</taxon>
        <taxon>Eucarida</taxon>
        <taxon>Decapoda</taxon>
        <taxon>Dendrobranchiata</taxon>
        <taxon>Penaeoidea</taxon>
        <taxon>Penaeidae</taxon>
        <taxon>Penaeus</taxon>
    </lineage>
</organism>
<evidence type="ECO:0000313" key="3">
    <source>
        <dbReference type="EMBL" id="ROT83342.1"/>
    </source>
</evidence>
<gene>
    <name evidence="3" type="ORF">C7M84_023485</name>
</gene>
<protein>
    <submittedName>
        <fullName evidence="3">Putative glycine receptor subunit alpha-2-like</fullName>
    </submittedName>
</protein>
<dbReference type="OrthoDB" id="442503at2759"/>
<name>A0A423U3V0_PENVA</name>
<keyword evidence="3" id="KW-0675">Receptor</keyword>
<proteinExistence type="predicted"/>
<dbReference type="GO" id="GO:0005230">
    <property type="term" value="F:extracellular ligand-gated monoatomic ion channel activity"/>
    <property type="evidence" value="ECO:0007669"/>
    <property type="project" value="InterPro"/>
</dbReference>
<feature type="compositionally biased region" description="Pro residues" evidence="1">
    <location>
        <begin position="151"/>
        <end position="190"/>
    </location>
</feature>
<dbReference type="InterPro" id="IPR006202">
    <property type="entry name" value="Neur_chan_lig-bd"/>
</dbReference>
<evidence type="ECO:0000259" key="2">
    <source>
        <dbReference type="Pfam" id="PF02931"/>
    </source>
</evidence>
<reference evidence="3 4" key="1">
    <citation type="submission" date="2018-04" db="EMBL/GenBank/DDBJ databases">
        <authorList>
            <person name="Zhang X."/>
            <person name="Yuan J."/>
            <person name="Li F."/>
            <person name="Xiang J."/>
        </authorList>
    </citation>
    <scope>NUCLEOTIDE SEQUENCE [LARGE SCALE GENOMIC DNA]</scope>
    <source>
        <tissue evidence="3">Muscle</tissue>
    </source>
</reference>
<dbReference type="Proteomes" id="UP000283509">
    <property type="component" value="Unassembled WGS sequence"/>
</dbReference>
<dbReference type="InterPro" id="IPR036734">
    <property type="entry name" value="Neur_chan_lig-bd_sf"/>
</dbReference>
<dbReference type="Pfam" id="PF02931">
    <property type="entry name" value="Neur_chan_LBD"/>
    <property type="match status" value="1"/>
</dbReference>
<dbReference type="Gene3D" id="2.70.170.10">
    <property type="entry name" value="Neurotransmitter-gated ion-channel ligand-binding domain"/>
    <property type="match status" value="1"/>
</dbReference>
<dbReference type="GO" id="GO:0016020">
    <property type="term" value="C:membrane"/>
    <property type="evidence" value="ECO:0007669"/>
    <property type="project" value="InterPro"/>
</dbReference>
<feature type="region of interest" description="Disordered" evidence="1">
    <location>
        <begin position="150"/>
        <end position="190"/>
    </location>
</feature>
<feature type="non-terminal residue" evidence="3">
    <location>
        <position position="1"/>
    </location>
</feature>
<feature type="domain" description="Neurotransmitter-gated ion-channel ligand-binding" evidence="2">
    <location>
        <begin position="61"/>
        <end position="149"/>
    </location>
</feature>